<dbReference type="Proteomes" id="UP000267630">
    <property type="component" value="Chromosome 3"/>
</dbReference>
<dbReference type="GO" id="GO:0009289">
    <property type="term" value="C:pilus"/>
    <property type="evidence" value="ECO:0007669"/>
    <property type="project" value="InterPro"/>
</dbReference>
<evidence type="ECO:0000313" key="3">
    <source>
        <dbReference type="Proteomes" id="UP000267630"/>
    </source>
</evidence>
<name>A0A7Z8Z7Y2_RAOTE</name>
<dbReference type="PANTHER" id="PTHR33420:SF27">
    <property type="entry name" value="PROTEIN FIMG"/>
    <property type="match status" value="1"/>
</dbReference>
<proteinExistence type="predicted"/>
<evidence type="ECO:0000313" key="2">
    <source>
        <dbReference type="EMBL" id="VED46930.1"/>
    </source>
</evidence>
<dbReference type="RefSeq" id="WP_135184019.1">
    <property type="nucleotide sequence ID" value="NZ_JBFPGG010000012.1"/>
</dbReference>
<dbReference type="InterPro" id="IPR036937">
    <property type="entry name" value="Adhesion_dom_fimbrial_sf"/>
</dbReference>
<feature type="signal peptide" evidence="1">
    <location>
        <begin position="1"/>
        <end position="23"/>
    </location>
</feature>
<dbReference type="InterPro" id="IPR050263">
    <property type="entry name" value="Bact_Fimbrial_Adh_Pro"/>
</dbReference>
<dbReference type="EMBL" id="LR134253">
    <property type="protein sequence ID" value="VED46930.1"/>
    <property type="molecule type" value="Genomic_DNA"/>
</dbReference>
<protein>
    <submittedName>
        <fullName evidence="2">Type 1 fimbrae adaptor subunit FimG</fullName>
    </submittedName>
</protein>
<dbReference type="AlphaFoldDB" id="A0A7Z8Z7Y2"/>
<accession>A0A7Z8Z7Y2</accession>
<keyword evidence="3" id="KW-1185">Reference proteome</keyword>
<dbReference type="SUPFAM" id="SSF49401">
    <property type="entry name" value="Bacterial adhesins"/>
    <property type="match status" value="1"/>
</dbReference>
<dbReference type="Gene3D" id="2.60.40.1090">
    <property type="entry name" value="Fimbrial-type adhesion domain"/>
    <property type="match status" value="1"/>
</dbReference>
<evidence type="ECO:0000256" key="1">
    <source>
        <dbReference type="SAM" id="SignalP"/>
    </source>
</evidence>
<keyword evidence="1" id="KW-0732">Signal</keyword>
<dbReference type="GO" id="GO:0043709">
    <property type="term" value="P:cell adhesion involved in single-species biofilm formation"/>
    <property type="evidence" value="ECO:0007669"/>
    <property type="project" value="TreeGrafter"/>
</dbReference>
<sequence length="167" mass="17107">MKWTPPGWLVAGALLMAASSLQAADVTITVNGKVVAKPCTVSTTNATVELGDLYTFSLASAGATSAWHSVALDLSNCPIGTSRVVATFSGTADSTGYYKNQGTAGNIQLELQDSGGTTLNNGATQSVQVDDATQSARFPLQVRALTVNGGATQGTIQAVINVTYTYA</sequence>
<feature type="chain" id="PRO_5030688039" evidence="1">
    <location>
        <begin position="24"/>
        <end position="167"/>
    </location>
</feature>
<reference evidence="2 3" key="1">
    <citation type="submission" date="2018-12" db="EMBL/GenBank/DDBJ databases">
        <authorList>
            <consortium name="Pathogen Informatics"/>
        </authorList>
    </citation>
    <scope>NUCLEOTIDE SEQUENCE [LARGE SCALE GENOMIC DNA]</scope>
    <source>
        <strain evidence="2 3">NCTC9997</strain>
    </source>
</reference>
<gene>
    <name evidence="2" type="primary">fimG</name>
    <name evidence="2" type="ORF">NCTC9997_01242</name>
</gene>
<organism evidence="2 3">
    <name type="scientific">Raoultella terrigena</name>
    <name type="common">Klebsiella terrigena</name>
    <dbReference type="NCBI Taxonomy" id="577"/>
    <lineage>
        <taxon>Bacteria</taxon>
        <taxon>Pseudomonadati</taxon>
        <taxon>Pseudomonadota</taxon>
        <taxon>Gammaproteobacteria</taxon>
        <taxon>Enterobacterales</taxon>
        <taxon>Enterobacteriaceae</taxon>
        <taxon>Klebsiella/Raoultella group</taxon>
        <taxon>Raoultella</taxon>
    </lineage>
</organism>
<dbReference type="PANTHER" id="PTHR33420">
    <property type="entry name" value="FIMBRIAL SUBUNIT ELFA-RELATED"/>
    <property type="match status" value="1"/>
</dbReference>
<dbReference type="InterPro" id="IPR008966">
    <property type="entry name" value="Adhesion_dom_sf"/>
</dbReference>